<sequence length="114" mass="12643">MIPHTILSGTPDVNLVMRPETTLHCIANTITSPGNRRIWAPQASPSSGRSTGNRTSDSMTSRSKSSASGQRPESQVTYGSRDYKDDVRSDEEGESQYHKNSSFPEDQGRREKEK</sequence>
<comment type="caution">
    <text evidence="2">The sequence shown here is derived from an EMBL/GenBank/DDBJ whole genome shotgun (WGS) entry which is preliminary data.</text>
</comment>
<evidence type="ECO:0000313" key="3">
    <source>
        <dbReference type="Proteomes" id="UP001590951"/>
    </source>
</evidence>
<organism evidence="2 3">
    <name type="scientific">Lepraria finkii</name>
    <dbReference type="NCBI Taxonomy" id="1340010"/>
    <lineage>
        <taxon>Eukaryota</taxon>
        <taxon>Fungi</taxon>
        <taxon>Dikarya</taxon>
        <taxon>Ascomycota</taxon>
        <taxon>Pezizomycotina</taxon>
        <taxon>Lecanoromycetes</taxon>
        <taxon>OSLEUM clade</taxon>
        <taxon>Lecanoromycetidae</taxon>
        <taxon>Lecanorales</taxon>
        <taxon>Lecanorineae</taxon>
        <taxon>Stereocaulaceae</taxon>
        <taxon>Lepraria</taxon>
    </lineage>
</organism>
<feature type="compositionally biased region" description="Polar residues" evidence="1">
    <location>
        <begin position="69"/>
        <end position="78"/>
    </location>
</feature>
<accession>A0ABR4AVV6</accession>
<keyword evidence="3" id="KW-1185">Reference proteome</keyword>
<protein>
    <submittedName>
        <fullName evidence="2">Uncharacterized protein</fullName>
    </submittedName>
</protein>
<feature type="compositionally biased region" description="Polar residues" evidence="1">
    <location>
        <begin position="43"/>
        <end position="55"/>
    </location>
</feature>
<evidence type="ECO:0000313" key="2">
    <source>
        <dbReference type="EMBL" id="KAL2049278.1"/>
    </source>
</evidence>
<feature type="compositionally biased region" description="Low complexity" evidence="1">
    <location>
        <begin position="56"/>
        <end position="68"/>
    </location>
</feature>
<evidence type="ECO:0000256" key="1">
    <source>
        <dbReference type="SAM" id="MobiDB-lite"/>
    </source>
</evidence>
<dbReference type="EMBL" id="JBHFEH010000067">
    <property type="protein sequence ID" value="KAL2049278.1"/>
    <property type="molecule type" value="Genomic_DNA"/>
</dbReference>
<proteinExistence type="predicted"/>
<feature type="region of interest" description="Disordered" evidence="1">
    <location>
        <begin position="32"/>
        <end position="114"/>
    </location>
</feature>
<reference evidence="2 3" key="1">
    <citation type="submission" date="2024-09" db="EMBL/GenBank/DDBJ databases">
        <title>Rethinking Asexuality: The Enigmatic Case of Functional Sexual Genes in Lepraria (Stereocaulaceae).</title>
        <authorList>
            <person name="Doellman M."/>
            <person name="Sun Y."/>
            <person name="Barcenas-Pena A."/>
            <person name="Lumbsch H.T."/>
            <person name="Grewe F."/>
        </authorList>
    </citation>
    <scope>NUCLEOTIDE SEQUENCE [LARGE SCALE GENOMIC DNA]</scope>
    <source>
        <strain evidence="2 3">Grewe 0041</strain>
    </source>
</reference>
<dbReference type="Proteomes" id="UP001590951">
    <property type="component" value="Unassembled WGS sequence"/>
</dbReference>
<name>A0ABR4AVV6_9LECA</name>
<gene>
    <name evidence="2" type="ORF">ABVK25_010456</name>
</gene>